<dbReference type="EMBL" id="FNWO01000025">
    <property type="protein sequence ID" value="SEH67252.1"/>
    <property type="molecule type" value="Genomic_DNA"/>
</dbReference>
<gene>
    <name evidence="3" type="ORF">SAMN04244559_03381</name>
</gene>
<dbReference type="PROSITE" id="PS00107">
    <property type="entry name" value="PROTEIN_KINASE_ATP"/>
    <property type="match status" value="1"/>
</dbReference>
<dbReference type="Proteomes" id="UP000182983">
    <property type="component" value="Unassembled WGS sequence"/>
</dbReference>
<keyword evidence="4" id="KW-1185">Reference proteome</keyword>
<accession>A0A1H6JXA3</accession>
<name>A0A1H6JXA3_MAGFU</name>
<dbReference type="Pfam" id="PF13289">
    <property type="entry name" value="SIR2_2"/>
    <property type="match status" value="1"/>
</dbReference>
<dbReference type="GO" id="GO:0004672">
    <property type="term" value="F:protein kinase activity"/>
    <property type="evidence" value="ECO:0007669"/>
    <property type="project" value="InterPro"/>
</dbReference>
<dbReference type="InterPro" id="IPR017441">
    <property type="entry name" value="Protein_kinase_ATP_BS"/>
</dbReference>
<dbReference type="SUPFAM" id="SSF56112">
    <property type="entry name" value="Protein kinase-like (PK-like)"/>
    <property type="match status" value="1"/>
</dbReference>
<dbReference type="InterPro" id="IPR000719">
    <property type="entry name" value="Prot_kinase_dom"/>
</dbReference>
<dbReference type="AlphaFoldDB" id="A0A1H6JXA3"/>
<protein>
    <submittedName>
        <fullName evidence="3">SIR2-like domain-containing protein</fullName>
    </submittedName>
</protein>
<evidence type="ECO:0000313" key="4">
    <source>
        <dbReference type="Proteomes" id="UP000182983"/>
    </source>
</evidence>
<dbReference type="GO" id="GO:0005524">
    <property type="term" value="F:ATP binding"/>
    <property type="evidence" value="ECO:0007669"/>
    <property type="project" value="UniProtKB-UniRule"/>
</dbReference>
<dbReference type="PROSITE" id="PS50011">
    <property type="entry name" value="PROTEIN_KINASE_DOM"/>
    <property type="match status" value="1"/>
</dbReference>
<feature type="domain" description="Protein kinase" evidence="2">
    <location>
        <begin position="320"/>
        <end position="401"/>
    </location>
</feature>
<organism evidence="3 4">
    <name type="scientific">Magnetospirillum fulvum</name>
    <name type="common">Rhodospirillum fulvum</name>
    <dbReference type="NCBI Taxonomy" id="1082"/>
    <lineage>
        <taxon>Bacteria</taxon>
        <taxon>Pseudomonadati</taxon>
        <taxon>Pseudomonadota</taxon>
        <taxon>Alphaproteobacteria</taxon>
        <taxon>Rhodospirillales</taxon>
        <taxon>Rhodospirillaceae</taxon>
        <taxon>Magnetospirillum</taxon>
    </lineage>
</organism>
<evidence type="ECO:0000256" key="1">
    <source>
        <dbReference type="PROSITE-ProRule" id="PRU10141"/>
    </source>
</evidence>
<feature type="binding site" evidence="1">
    <location>
        <position position="347"/>
    </location>
    <ligand>
        <name>ATP</name>
        <dbReference type="ChEBI" id="CHEBI:30616"/>
    </ligand>
</feature>
<evidence type="ECO:0000259" key="2">
    <source>
        <dbReference type="PROSITE" id="PS50011"/>
    </source>
</evidence>
<evidence type="ECO:0000313" key="3">
    <source>
        <dbReference type="EMBL" id="SEH67252.1"/>
    </source>
</evidence>
<sequence>MLLADVEARKLRRGHVRAIRSLPDPWDAFSTLKGAMAPSSYHSVIKSELSYSDDAPLPEVIKKIWRLRTYGVVTLNIDTLLSRAFAEVRGLLPQHGVGYALQKKIRLMQSDKQWIINLHGIVDDEETWVFTREDLANLFADYAYKLFMKTLFLSNRVIFLGIGADDLAIKRHLDELKTSGIPLDVHYWITDRADIKTAQWAAGHNIKTIFYPPAGSDHQTPLLRIFDALDGHIERYKAAAPVTPSTPPSNVALTPQEIKEKSPEEARAILSSYAAKVLATKNKVDAENNYENFLRAYTEAVNHAALIEDFPPYNVVFGCQLMPPTIGGGAFGRVYLAQKGGNKLAVKIINNNVRSDRIMLNSFRQGVESLGMIRDAQIPGVVEIIDPYEIPPTTIMEYIEG</sequence>
<keyword evidence="1" id="KW-0067">ATP-binding</keyword>
<proteinExistence type="predicted"/>
<dbReference type="Gene3D" id="3.30.200.20">
    <property type="entry name" value="Phosphorylase Kinase, domain 1"/>
    <property type="match status" value="1"/>
</dbReference>
<dbReference type="InterPro" id="IPR011009">
    <property type="entry name" value="Kinase-like_dom_sf"/>
</dbReference>
<reference evidence="4" key="1">
    <citation type="submission" date="2016-10" db="EMBL/GenBank/DDBJ databases">
        <authorList>
            <person name="Varghese N."/>
            <person name="Submissions S."/>
        </authorList>
    </citation>
    <scope>NUCLEOTIDE SEQUENCE [LARGE SCALE GENOMIC DNA]</scope>
    <source>
        <strain evidence="4">DSM 13234</strain>
    </source>
</reference>
<keyword evidence="1" id="KW-0547">Nucleotide-binding</keyword>